<dbReference type="Pfam" id="PF16916">
    <property type="entry name" value="ZT_dimer"/>
    <property type="match status" value="1"/>
</dbReference>
<gene>
    <name evidence="13" type="ORF">SteCoe_10673</name>
</gene>
<dbReference type="EMBL" id="MPUH01000173">
    <property type="protein sequence ID" value="OMJ87585.1"/>
    <property type="molecule type" value="Genomic_DNA"/>
</dbReference>
<keyword evidence="7" id="KW-0406">Ion transport</keyword>
<dbReference type="GO" id="GO:0005385">
    <property type="term" value="F:zinc ion transmembrane transporter activity"/>
    <property type="evidence" value="ECO:0007669"/>
    <property type="project" value="TreeGrafter"/>
</dbReference>
<evidence type="ECO:0000256" key="8">
    <source>
        <dbReference type="ARBA" id="ARBA00023136"/>
    </source>
</evidence>
<dbReference type="PANTHER" id="PTHR11562:SF17">
    <property type="entry name" value="RE54080P-RELATED"/>
    <property type="match status" value="1"/>
</dbReference>
<sequence>MKAHEKQNKINLKKLYISVLICFLFMTGEIIGGTISGSLAILTDAAHILSDILGFCISIISLHITQRPASQQMSFGFHRAEIIGALLSISLIWGLTAWLISEAIHRLIHKSSVEGSIMLITASAGLLGNIIMGVVIGHSHSHSHGLGHDHGHNHDHSHDHSHDYSHEDYEHSHRNDHSSKSSEIKIRNSKKSSKISPLNLDRSSLISEDSHMNYNENNRHTTNLNMRAAFLHVLGDALQSVGVIIAGVIIYFRPDFSQADPVCTLIFSIIVMFTTIPIVKDCVKVLMEATPNEINPNDVQRKLSKIEGVIEIHDLHIWSLSAGKLSMSCHLVAEDPHSSLQKATNLLKKDFGILHATIQIELQGEKHNFGCESSIH</sequence>
<dbReference type="InterPro" id="IPR027469">
    <property type="entry name" value="Cation_efflux_TMD_sf"/>
</dbReference>
<feature type="domain" description="Cation efflux protein cytoplasmic" evidence="12">
    <location>
        <begin position="292"/>
        <end position="361"/>
    </location>
</feature>
<feature type="region of interest" description="Disordered" evidence="9">
    <location>
        <begin position="142"/>
        <end position="197"/>
    </location>
</feature>
<evidence type="ECO:0000256" key="2">
    <source>
        <dbReference type="ARBA" id="ARBA00008873"/>
    </source>
</evidence>
<feature type="domain" description="Cation efflux protein transmembrane" evidence="11">
    <location>
        <begin position="15"/>
        <end position="287"/>
    </location>
</feature>
<dbReference type="InterPro" id="IPR036837">
    <property type="entry name" value="Cation_efflux_CTD_sf"/>
</dbReference>
<dbReference type="GO" id="GO:0005886">
    <property type="term" value="C:plasma membrane"/>
    <property type="evidence" value="ECO:0007669"/>
    <property type="project" value="TreeGrafter"/>
</dbReference>
<keyword evidence="3" id="KW-0813">Transport</keyword>
<evidence type="ECO:0000256" key="10">
    <source>
        <dbReference type="SAM" id="Phobius"/>
    </source>
</evidence>
<evidence type="ECO:0000256" key="5">
    <source>
        <dbReference type="ARBA" id="ARBA00022906"/>
    </source>
</evidence>
<evidence type="ECO:0000259" key="11">
    <source>
        <dbReference type="Pfam" id="PF01545"/>
    </source>
</evidence>
<keyword evidence="8 10" id="KW-0472">Membrane</keyword>
<name>A0A1R2CF46_9CILI</name>
<keyword evidence="5" id="KW-0864">Zinc transport</keyword>
<feature type="transmembrane region" description="Helical" evidence="10">
    <location>
        <begin position="15"/>
        <end position="39"/>
    </location>
</feature>
<evidence type="ECO:0000256" key="9">
    <source>
        <dbReference type="SAM" id="MobiDB-lite"/>
    </source>
</evidence>
<dbReference type="AlphaFoldDB" id="A0A1R2CF46"/>
<feature type="transmembrane region" description="Helical" evidence="10">
    <location>
        <begin position="45"/>
        <end position="64"/>
    </location>
</feature>
<dbReference type="SUPFAM" id="SSF160240">
    <property type="entry name" value="Cation efflux protein cytoplasmic domain-like"/>
    <property type="match status" value="1"/>
</dbReference>
<dbReference type="InterPro" id="IPR050681">
    <property type="entry name" value="CDF/SLC30A"/>
</dbReference>
<feature type="compositionally biased region" description="Basic and acidic residues" evidence="9">
    <location>
        <begin position="146"/>
        <end position="186"/>
    </location>
</feature>
<dbReference type="InterPro" id="IPR058533">
    <property type="entry name" value="Cation_efflux_TM"/>
</dbReference>
<keyword evidence="14" id="KW-1185">Reference proteome</keyword>
<feature type="transmembrane region" description="Helical" evidence="10">
    <location>
        <begin position="85"/>
        <end position="104"/>
    </location>
</feature>
<dbReference type="InterPro" id="IPR027470">
    <property type="entry name" value="Cation_efflux_CTD"/>
</dbReference>
<dbReference type="Proteomes" id="UP000187209">
    <property type="component" value="Unassembled WGS sequence"/>
</dbReference>
<feature type="transmembrane region" description="Helical" evidence="10">
    <location>
        <begin position="116"/>
        <end position="136"/>
    </location>
</feature>
<feature type="transmembrane region" description="Helical" evidence="10">
    <location>
        <begin position="258"/>
        <end position="279"/>
    </location>
</feature>
<evidence type="ECO:0000256" key="3">
    <source>
        <dbReference type="ARBA" id="ARBA00022448"/>
    </source>
</evidence>
<dbReference type="OrthoDB" id="9944568at2759"/>
<comment type="subcellular location">
    <subcellularLocation>
        <location evidence="1">Membrane</location>
        <topology evidence="1">Multi-pass membrane protein</topology>
    </subcellularLocation>
</comment>
<accession>A0A1R2CF46</accession>
<evidence type="ECO:0000256" key="4">
    <source>
        <dbReference type="ARBA" id="ARBA00022692"/>
    </source>
</evidence>
<evidence type="ECO:0000313" key="13">
    <source>
        <dbReference type="EMBL" id="OMJ87585.1"/>
    </source>
</evidence>
<comment type="caution">
    <text evidence="13">The sequence shown here is derived from an EMBL/GenBank/DDBJ whole genome shotgun (WGS) entry which is preliminary data.</text>
</comment>
<evidence type="ECO:0000259" key="12">
    <source>
        <dbReference type="Pfam" id="PF16916"/>
    </source>
</evidence>
<organism evidence="13 14">
    <name type="scientific">Stentor coeruleus</name>
    <dbReference type="NCBI Taxonomy" id="5963"/>
    <lineage>
        <taxon>Eukaryota</taxon>
        <taxon>Sar</taxon>
        <taxon>Alveolata</taxon>
        <taxon>Ciliophora</taxon>
        <taxon>Postciliodesmatophora</taxon>
        <taxon>Heterotrichea</taxon>
        <taxon>Heterotrichida</taxon>
        <taxon>Stentoridae</taxon>
        <taxon>Stentor</taxon>
    </lineage>
</organism>
<evidence type="ECO:0008006" key="15">
    <source>
        <dbReference type="Google" id="ProtNLM"/>
    </source>
</evidence>
<comment type="similarity">
    <text evidence="2">Belongs to the cation diffusion facilitator (CDF) transporter (TC 2.A.4) family. SLC30A subfamily.</text>
</comment>
<keyword evidence="6 10" id="KW-1133">Transmembrane helix</keyword>
<dbReference type="Gene3D" id="1.20.1510.10">
    <property type="entry name" value="Cation efflux protein transmembrane domain"/>
    <property type="match status" value="1"/>
</dbReference>
<protein>
    <recommendedName>
        <fullName evidence="15">Cation efflux protein cytoplasmic domain-containing protein</fullName>
    </recommendedName>
</protein>
<dbReference type="NCBIfam" id="TIGR01297">
    <property type="entry name" value="CDF"/>
    <property type="match status" value="1"/>
</dbReference>
<feature type="transmembrane region" description="Helical" evidence="10">
    <location>
        <begin position="229"/>
        <end position="252"/>
    </location>
</feature>
<evidence type="ECO:0000256" key="6">
    <source>
        <dbReference type="ARBA" id="ARBA00022989"/>
    </source>
</evidence>
<evidence type="ECO:0000256" key="1">
    <source>
        <dbReference type="ARBA" id="ARBA00004141"/>
    </source>
</evidence>
<keyword evidence="4 10" id="KW-0812">Transmembrane</keyword>
<dbReference type="SUPFAM" id="SSF161111">
    <property type="entry name" value="Cation efflux protein transmembrane domain-like"/>
    <property type="match status" value="1"/>
</dbReference>
<dbReference type="PANTHER" id="PTHR11562">
    <property type="entry name" value="CATION EFFLUX PROTEIN/ ZINC TRANSPORTER"/>
    <property type="match status" value="1"/>
</dbReference>
<proteinExistence type="inferred from homology"/>
<keyword evidence="5" id="KW-0862">Zinc</keyword>
<evidence type="ECO:0000313" key="14">
    <source>
        <dbReference type="Proteomes" id="UP000187209"/>
    </source>
</evidence>
<dbReference type="Pfam" id="PF01545">
    <property type="entry name" value="Cation_efflux"/>
    <property type="match status" value="1"/>
</dbReference>
<evidence type="ECO:0000256" key="7">
    <source>
        <dbReference type="ARBA" id="ARBA00023065"/>
    </source>
</evidence>
<dbReference type="InterPro" id="IPR002524">
    <property type="entry name" value="Cation_efflux"/>
</dbReference>
<reference evidence="13 14" key="1">
    <citation type="submission" date="2016-11" db="EMBL/GenBank/DDBJ databases">
        <title>The macronuclear genome of Stentor coeruleus: a giant cell with tiny introns.</title>
        <authorList>
            <person name="Slabodnick M."/>
            <person name="Ruby J.G."/>
            <person name="Reiff S.B."/>
            <person name="Swart E.C."/>
            <person name="Gosai S."/>
            <person name="Prabakaran S."/>
            <person name="Witkowska E."/>
            <person name="Larue G.E."/>
            <person name="Fisher S."/>
            <person name="Freeman R.M."/>
            <person name="Gunawardena J."/>
            <person name="Chu W."/>
            <person name="Stover N.A."/>
            <person name="Gregory B.D."/>
            <person name="Nowacki M."/>
            <person name="Derisi J."/>
            <person name="Roy S.W."/>
            <person name="Marshall W.F."/>
            <person name="Sood P."/>
        </authorList>
    </citation>
    <scope>NUCLEOTIDE SEQUENCE [LARGE SCALE GENOMIC DNA]</scope>
    <source>
        <strain evidence="13">WM001</strain>
    </source>
</reference>